<evidence type="ECO:0000313" key="4">
    <source>
        <dbReference type="Proteomes" id="UP001499938"/>
    </source>
</evidence>
<evidence type="ECO:0000313" key="3">
    <source>
        <dbReference type="EMBL" id="GAA1788466.1"/>
    </source>
</evidence>
<dbReference type="PANTHER" id="PTHR12526">
    <property type="entry name" value="GLYCOSYLTRANSFERASE"/>
    <property type="match status" value="1"/>
</dbReference>
<reference evidence="3 4" key="1">
    <citation type="journal article" date="2019" name="Int. J. Syst. Evol. Microbiol.">
        <title>The Global Catalogue of Microorganisms (GCM) 10K type strain sequencing project: providing services to taxonomists for standard genome sequencing and annotation.</title>
        <authorList>
            <consortium name="The Broad Institute Genomics Platform"/>
            <consortium name="The Broad Institute Genome Sequencing Center for Infectious Disease"/>
            <person name="Wu L."/>
            <person name="Ma J."/>
        </authorList>
    </citation>
    <scope>NUCLEOTIDE SEQUENCE [LARGE SCALE GENOMIC DNA]</scope>
    <source>
        <strain evidence="3 4">JCM 15592</strain>
    </source>
</reference>
<keyword evidence="1" id="KW-0328">Glycosyltransferase</keyword>
<dbReference type="EMBL" id="BAAAPO010000021">
    <property type="protein sequence ID" value="GAA1788466.1"/>
    <property type="molecule type" value="Genomic_DNA"/>
</dbReference>
<comment type="caution">
    <text evidence="3">The sequence shown here is derived from an EMBL/GenBank/DDBJ whole genome shotgun (WGS) entry which is preliminary data.</text>
</comment>
<evidence type="ECO:0000256" key="1">
    <source>
        <dbReference type="ARBA" id="ARBA00022676"/>
    </source>
</evidence>
<dbReference type="PANTHER" id="PTHR12526:SF510">
    <property type="entry name" value="D-INOSITOL 3-PHOSPHATE GLYCOSYLTRANSFERASE"/>
    <property type="match status" value="1"/>
</dbReference>
<dbReference type="Proteomes" id="UP001499938">
    <property type="component" value="Unassembled WGS sequence"/>
</dbReference>
<name>A0ABN2LHQ2_9MICO</name>
<proteinExistence type="predicted"/>
<organism evidence="3 4">
    <name type="scientific">Nostocoides veronense</name>
    <dbReference type="NCBI Taxonomy" id="330836"/>
    <lineage>
        <taxon>Bacteria</taxon>
        <taxon>Bacillati</taxon>
        <taxon>Actinomycetota</taxon>
        <taxon>Actinomycetes</taxon>
        <taxon>Micrococcales</taxon>
        <taxon>Intrasporangiaceae</taxon>
        <taxon>Nostocoides</taxon>
    </lineage>
</organism>
<evidence type="ECO:0008006" key="5">
    <source>
        <dbReference type="Google" id="ProtNLM"/>
    </source>
</evidence>
<dbReference type="CDD" id="cd03801">
    <property type="entry name" value="GT4_PimA-like"/>
    <property type="match status" value="1"/>
</dbReference>
<sequence length="403" mass="44623">MRPKLVAIHHSAATGGGGRSLVDLVRGTTENFEVVAYVPESATHLASQIQDAGAIVKTFPDRMPKVPYYSGGDHLWHPRFWFYTCRVPWHLRAWGERLVDERPDVVVANSGVISWLALVAPRTSVSVLMVRETMRGSRRRISNRVLSRIRKNFDLVVYLSNFDQMSDALSGVETMVVPDASPNLMDTCWSKSAARAALGIDERVFAPLYVGGSNALKGADIFCDAVAQLQRPVHAIFAGEPPRAPANLRGHIRRRRFDRKVLKASARTSDRQDIEFVGVVQEPEVLFAAADVIVCPITQPHQLRPAYEAGFARKPVIASRFPHLAQCIADEKNGLTFTPDSATELASCMERLARDPNLASALGEGNHDHAMTVHDHATVYGRFSQKLLELTAKRATSDREEAR</sequence>
<dbReference type="SUPFAM" id="SSF53756">
    <property type="entry name" value="UDP-Glycosyltransferase/glycogen phosphorylase"/>
    <property type="match status" value="1"/>
</dbReference>
<dbReference type="Gene3D" id="3.40.50.2000">
    <property type="entry name" value="Glycogen Phosphorylase B"/>
    <property type="match status" value="1"/>
</dbReference>
<accession>A0ABN2LHQ2</accession>
<evidence type="ECO:0000256" key="2">
    <source>
        <dbReference type="ARBA" id="ARBA00022679"/>
    </source>
</evidence>
<keyword evidence="2" id="KW-0808">Transferase</keyword>
<dbReference type="Pfam" id="PF13692">
    <property type="entry name" value="Glyco_trans_1_4"/>
    <property type="match status" value="1"/>
</dbReference>
<gene>
    <name evidence="3" type="ORF">GCM10009811_11700</name>
</gene>
<protein>
    <recommendedName>
        <fullName evidence="5">Glycosyltransferase</fullName>
    </recommendedName>
</protein>
<keyword evidence="4" id="KW-1185">Reference proteome</keyword>